<name>A0A3S0UZZ3_9PROT</name>
<dbReference type="InterPro" id="IPR012347">
    <property type="entry name" value="Ferritin-like"/>
</dbReference>
<organism evidence="1 2">
    <name type="scientific">Azospirillum doebereinerae</name>
    <dbReference type="NCBI Taxonomy" id="92933"/>
    <lineage>
        <taxon>Bacteria</taxon>
        <taxon>Pseudomonadati</taxon>
        <taxon>Pseudomonadota</taxon>
        <taxon>Alphaproteobacteria</taxon>
        <taxon>Rhodospirillales</taxon>
        <taxon>Azospirillaceae</taxon>
        <taxon>Azospirillum</taxon>
    </lineage>
</organism>
<sequence>MGLFTKDIQTMNDLFVHQLKDIYYAENRILKGLPKMIEKATDPGLKQGFETHLRETEGQIERLKQVFSMHGVSPEAVTCPAIDGILKEADEVAGEVADKQVLDAALIAAAQAVEHYEITRYGSLVAWAKQLGRNDCAAVLQKNLDEEKATDLKLTALAESKVNRAAA</sequence>
<keyword evidence="2" id="KW-1185">Reference proteome</keyword>
<dbReference type="InterPro" id="IPR009078">
    <property type="entry name" value="Ferritin-like_SF"/>
</dbReference>
<dbReference type="PANTHER" id="PTHR30565">
    <property type="entry name" value="PROTEIN YCIF"/>
    <property type="match status" value="1"/>
</dbReference>
<dbReference type="Gene3D" id="1.20.1260.10">
    <property type="match status" value="1"/>
</dbReference>
<dbReference type="OrthoDB" id="9795056at2"/>
<dbReference type="SUPFAM" id="SSF47240">
    <property type="entry name" value="Ferritin-like"/>
    <property type="match status" value="1"/>
</dbReference>
<dbReference type="PANTHER" id="PTHR30565:SF9">
    <property type="entry name" value="PROTEIN YCIF"/>
    <property type="match status" value="1"/>
</dbReference>
<dbReference type="Pfam" id="PF05974">
    <property type="entry name" value="DUF892"/>
    <property type="match status" value="1"/>
</dbReference>
<accession>A0A3S0UZZ3</accession>
<comment type="caution">
    <text evidence="1">The sequence shown here is derived from an EMBL/GenBank/DDBJ whole genome shotgun (WGS) entry which is preliminary data.</text>
</comment>
<protein>
    <submittedName>
        <fullName evidence="1">Ferritin-like domain-containing protein</fullName>
    </submittedName>
</protein>
<proteinExistence type="predicted"/>
<dbReference type="InterPro" id="IPR010287">
    <property type="entry name" value="DUF892_YciF-like"/>
</dbReference>
<reference evidence="1 2" key="1">
    <citation type="submission" date="2018-12" db="EMBL/GenBank/DDBJ databases">
        <authorList>
            <person name="Yang Y."/>
        </authorList>
    </citation>
    <scope>NUCLEOTIDE SEQUENCE [LARGE SCALE GENOMIC DNA]</scope>
    <source>
        <strain evidence="1 2">GSF71</strain>
    </source>
</reference>
<dbReference type="CDD" id="cd07909">
    <property type="entry name" value="YciF"/>
    <property type="match status" value="1"/>
</dbReference>
<evidence type="ECO:0000313" key="2">
    <source>
        <dbReference type="Proteomes" id="UP000280346"/>
    </source>
</evidence>
<dbReference type="InterPro" id="IPR047114">
    <property type="entry name" value="YciF"/>
</dbReference>
<dbReference type="EMBL" id="RZIJ01000016">
    <property type="protein sequence ID" value="RUQ67866.1"/>
    <property type="molecule type" value="Genomic_DNA"/>
</dbReference>
<dbReference type="Proteomes" id="UP000280346">
    <property type="component" value="Unassembled WGS sequence"/>
</dbReference>
<evidence type="ECO:0000313" key="1">
    <source>
        <dbReference type="EMBL" id="RUQ67866.1"/>
    </source>
</evidence>
<gene>
    <name evidence="1" type="ORF">EJ913_19575</name>
</gene>
<dbReference type="RefSeq" id="WP_127000947.1">
    <property type="nucleotide sequence ID" value="NZ_CP173194.1"/>
</dbReference>
<dbReference type="AlphaFoldDB" id="A0A3S0UZZ3"/>